<feature type="domain" description="Glycosyltransferase subfamily 4-like N-terminal" evidence="1">
    <location>
        <begin position="3"/>
        <end position="59"/>
    </location>
</feature>
<evidence type="ECO:0000313" key="3">
    <source>
        <dbReference type="Proteomes" id="UP000190911"/>
    </source>
</evidence>
<gene>
    <name evidence="2" type="ORF">SAMN05878437_2026</name>
</gene>
<dbReference type="Pfam" id="PF13692">
    <property type="entry name" value="Glyco_trans_1_4"/>
    <property type="match status" value="1"/>
</dbReference>
<dbReference type="GO" id="GO:0016757">
    <property type="term" value="F:glycosyltransferase activity"/>
    <property type="evidence" value="ECO:0007669"/>
    <property type="project" value="UniProtKB-ARBA"/>
</dbReference>
<dbReference type="FunCoup" id="A0A1M7HCH5">
    <property type="interactions" value="41"/>
</dbReference>
<name>A0A1M7HCH5_9GAMM</name>
<dbReference type="CDD" id="cd03811">
    <property type="entry name" value="GT4_GT28_WabH-like"/>
    <property type="match status" value="1"/>
</dbReference>
<dbReference type="PANTHER" id="PTHR12526">
    <property type="entry name" value="GLYCOSYLTRANSFERASE"/>
    <property type="match status" value="1"/>
</dbReference>
<evidence type="ECO:0000259" key="1">
    <source>
        <dbReference type="Pfam" id="PF13439"/>
    </source>
</evidence>
<dbReference type="EMBL" id="LT670847">
    <property type="protein sequence ID" value="SHM25867.1"/>
    <property type="molecule type" value="Genomic_DNA"/>
</dbReference>
<evidence type="ECO:0000313" key="2">
    <source>
        <dbReference type="EMBL" id="SHM25867.1"/>
    </source>
</evidence>
<dbReference type="Gene3D" id="3.40.50.2000">
    <property type="entry name" value="Glycogen Phosphorylase B"/>
    <property type="match status" value="2"/>
</dbReference>
<proteinExistence type="predicted"/>
<dbReference type="SUPFAM" id="SSF53756">
    <property type="entry name" value="UDP-Glycosyltransferase/glycogen phosphorylase"/>
    <property type="match status" value="1"/>
</dbReference>
<sequence>MNKAGLWRKGRWVSLLGHWVYPRADAIVAISKVMGDNLAKVSRLPRASIRVIHNPVVSDRLFIKARLSPGSMFEEVGAPIVLGVGRLYKGKGFLDLIEAFATLRAQRNARLVILGEGPQRPELEACVRDLGLEDDVWLPGAVDNPYAWMARAQLFVLASYFEGLPTVLIEALACCCPVVSTDCPTGPREILEDGRHGELVPMRDPEALAAAMARTLDNPLDSETLKTRAMDFHVDRIADEYLDALGFGADTTRKTSVETP</sequence>
<dbReference type="STRING" id="29571.SAMN05878437_2026"/>
<dbReference type="Pfam" id="PF13439">
    <property type="entry name" value="Glyco_transf_4"/>
    <property type="match status" value="1"/>
</dbReference>
<organism evidence="2 3">
    <name type="scientific">Vreelandella subglaciescola</name>
    <dbReference type="NCBI Taxonomy" id="29571"/>
    <lineage>
        <taxon>Bacteria</taxon>
        <taxon>Pseudomonadati</taxon>
        <taxon>Pseudomonadota</taxon>
        <taxon>Gammaproteobacteria</taxon>
        <taxon>Oceanospirillales</taxon>
        <taxon>Halomonadaceae</taxon>
        <taxon>Vreelandella</taxon>
    </lineage>
</organism>
<dbReference type="RefSeq" id="WP_079553349.1">
    <property type="nucleotide sequence ID" value="NZ_LT670847.1"/>
</dbReference>
<reference evidence="2 3" key="1">
    <citation type="submission" date="2016-11" db="EMBL/GenBank/DDBJ databases">
        <authorList>
            <person name="Jaros S."/>
            <person name="Januszkiewicz K."/>
            <person name="Wedrychowicz H."/>
        </authorList>
    </citation>
    <scope>NUCLEOTIDE SEQUENCE [LARGE SCALE GENOMIC DNA]</scope>
    <source>
        <strain evidence="2 3">ACAM 12</strain>
    </source>
</reference>
<dbReference type="InParanoid" id="A0A1M7HCH5"/>
<keyword evidence="2" id="KW-0808">Transferase</keyword>
<dbReference type="AlphaFoldDB" id="A0A1M7HCH5"/>
<accession>A0A1M7HCH5</accession>
<dbReference type="InterPro" id="IPR028098">
    <property type="entry name" value="Glyco_trans_4-like_N"/>
</dbReference>
<keyword evidence="3" id="KW-1185">Reference proteome</keyword>
<dbReference type="Proteomes" id="UP000190911">
    <property type="component" value="Chromosome I"/>
</dbReference>
<protein>
    <submittedName>
        <fullName evidence="2">Glycosyltransferase Family 4</fullName>
    </submittedName>
</protein>